<dbReference type="Proteomes" id="UP000540490">
    <property type="component" value="Unassembled WGS sequence"/>
</dbReference>
<name>A0A7W4IJX2_9PROT</name>
<sequence length="175" mass="19729">MTNLNPNLDEYLDLMIATATGGYEKRWMDLKRNINSRIKRGSFYITPSEAEGIRYNSKKNKALRAYTMPVELKVVVSDALDDKPKTVSTPDPEPLQPSEIEAIAVGLESGRISVDEVRQAMGMAPLDEDDIKKPTSLDHSLWDMKVKKSTVALNDAATDLIVFCRQWAQELRDKK</sequence>
<accession>A0A7W4IJX2</accession>
<keyword evidence="3" id="KW-1185">Reference proteome</keyword>
<evidence type="ECO:0000313" key="2">
    <source>
        <dbReference type="EMBL" id="MBB2192731.1"/>
    </source>
</evidence>
<organism evidence="1 4">
    <name type="scientific">Gluconacetobacter dulcium</name>
    <dbReference type="NCBI Taxonomy" id="2729096"/>
    <lineage>
        <taxon>Bacteria</taxon>
        <taxon>Pseudomonadati</taxon>
        <taxon>Pseudomonadota</taxon>
        <taxon>Alphaproteobacteria</taxon>
        <taxon>Acetobacterales</taxon>
        <taxon>Acetobacteraceae</taxon>
        <taxon>Gluconacetobacter</taxon>
    </lineage>
</organism>
<dbReference type="EMBL" id="JABEQO010000005">
    <property type="protein sequence ID" value="MBB2164027.1"/>
    <property type="molecule type" value="Genomic_DNA"/>
</dbReference>
<gene>
    <name evidence="2" type="ORF">HLH25_03585</name>
    <name evidence="1" type="ORF">HLH26_05645</name>
</gene>
<evidence type="ECO:0000313" key="4">
    <source>
        <dbReference type="Proteomes" id="UP000561077"/>
    </source>
</evidence>
<dbReference type="EMBL" id="JABEQN010000003">
    <property type="protein sequence ID" value="MBB2192731.1"/>
    <property type="molecule type" value="Genomic_DNA"/>
</dbReference>
<evidence type="ECO:0000313" key="1">
    <source>
        <dbReference type="EMBL" id="MBB2164027.1"/>
    </source>
</evidence>
<reference evidence="3 4" key="1">
    <citation type="submission" date="2020-04" db="EMBL/GenBank/DDBJ databases">
        <title>Description of novel Gluconacetobacter.</title>
        <authorList>
            <person name="Sombolestani A."/>
        </authorList>
    </citation>
    <scope>NUCLEOTIDE SEQUENCE [LARGE SCALE GENOMIC DNA]</scope>
    <source>
        <strain evidence="2 3">LMG 1728</strain>
        <strain evidence="1 4">LMG 1731</strain>
    </source>
</reference>
<evidence type="ECO:0000313" key="3">
    <source>
        <dbReference type="Proteomes" id="UP000540490"/>
    </source>
</evidence>
<dbReference type="Proteomes" id="UP000561077">
    <property type="component" value="Unassembled WGS sequence"/>
</dbReference>
<protein>
    <submittedName>
        <fullName evidence="1">Uncharacterized protein</fullName>
    </submittedName>
</protein>
<comment type="caution">
    <text evidence="1">The sequence shown here is derived from an EMBL/GenBank/DDBJ whole genome shotgun (WGS) entry which is preliminary data.</text>
</comment>
<dbReference type="AlphaFoldDB" id="A0A7W4IJX2"/>
<dbReference type="RefSeq" id="WP_182972766.1">
    <property type="nucleotide sequence ID" value="NZ_JABEQN010000003.1"/>
</dbReference>
<proteinExistence type="predicted"/>